<dbReference type="InParanoid" id="A0A517SIL4"/>
<organism evidence="1 2">
    <name type="scientific">Caulifigura coniformis</name>
    <dbReference type="NCBI Taxonomy" id="2527983"/>
    <lineage>
        <taxon>Bacteria</taxon>
        <taxon>Pseudomonadati</taxon>
        <taxon>Planctomycetota</taxon>
        <taxon>Planctomycetia</taxon>
        <taxon>Planctomycetales</taxon>
        <taxon>Planctomycetaceae</taxon>
        <taxon>Caulifigura</taxon>
    </lineage>
</organism>
<accession>A0A517SIL4</accession>
<dbReference type="KEGG" id="ccos:Pan44_40200"/>
<protein>
    <recommendedName>
        <fullName evidence="3">PSP1 C-terminal domain-containing protein</fullName>
    </recommendedName>
</protein>
<evidence type="ECO:0008006" key="3">
    <source>
        <dbReference type="Google" id="ProtNLM"/>
    </source>
</evidence>
<dbReference type="Proteomes" id="UP000315700">
    <property type="component" value="Chromosome"/>
</dbReference>
<gene>
    <name evidence="1" type="ORF">Pan44_40200</name>
</gene>
<proteinExistence type="predicted"/>
<dbReference type="EMBL" id="CP036271">
    <property type="protein sequence ID" value="QDT55971.1"/>
    <property type="molecule type" value="Genomic_DNA"/>
</dbReference>
<keyword evidence="2" id="KW-1185">Reference proteome</keyword>
<evidence type="ECO:0000313" key="2">
    <source>
        <dbReference type="Proteomes" id="UP000315700"/>
    </source>
</evidence>
<sequence length="167" mass="18232">MPVNVLVRYGRIPEVAKVVADDRRERGEQVVVRTHRGLELATVLETLKPSPGASQVESDFVVVREATPQDQFEFTGLATRAGDEFDAWNQRICDWKLDLQLIDLEWTLDREKLILYVLNDRGPECTRLAIQAAAEGLGIVEVQPVSATGLVAKESGGGGCGTCGCGH</sequence>
<reference evidence="1 2" key="1">
    <citation type="submission" date="2019-02" db="EMBL/GenBank/DDBJ databases">
        <title>Deep-cultivation of Planctomycetes and their phenomic and genomic characterization uncovers novel biology.</title>
        <authorList>
            <person name="Wiegand S."/>
            <person name="Jogler M."/>
            <person name="Boedeker C."/>
            <person name="Pinto D."/>
            <person name="Vollmers J."/>
            <person name="Rivas-Marin E."/>
            <person name="Kohn T."/>
            <person name="Peeters S.H."/>
            <person name="Heuer A."/>
            <person name="Rast P."/>
            <person name="Oberbeckmann S."/>
            <person name="Bunk B."/>
            <person name="Jeske O."/>
            <person name="Meyerdierks A."/>
            <person name="Storesund J.E."/>
            <person name="Kallscheuer N."/>
            <person name="Luecker S."/>
            <person name="Lage O.M."/>
            <person name="Pohl T."/>
            <person name="Merkel B.J."/>
            <person name="Hornburger P."/>
            <person name="Mueller R.-W."/>
            <person name="Bruemmer F."/>
            <person name="Labrenz M."/>
            <person name="Spormann A.M."/>
            <person name="Op den Camp H."/>
            <person name="Overmann J."/>
            <person name="Amann R."/>
            <person name="Jetten M.S.M."/>
            <person name="Mascher T."/>
            <person name="Medema M.H."/>
            <person name="Devos D.P."/>
            <person name="Kaster A.-K."/>
            <person name="Ovreas L."/>
            <person name="Rohde M."/>
            <person name="Galperin M.Y."/>
            <person name="Jogler C."/>
        </authorList>
    </citation>
    <scope>NUCLEOTIDE SEQUENCE [LARGE SCALE GENOMIC DNA]</scope>
    <source>
        <strain evidence="1 2">Pan44</strain>
    </source>
</reference>
<evidence type="ECO:0000313" key="1">
    <source>
        <dbReference type="EMBL" id="QDT55971.1"/>
    </source>
</evidence>
<dbReference type="AlphaFoldDB" id="A0A517SIL4"/>
<name>A0A517SIL4_9PLAN</name>